<organism evidence="2 3">
    <name type="scientific">Corallococcus carmarthensis</name>
    <dbReference type="NCBI Taxonomy" id="2316728"/>
    <lineage>
        <taxon>Bacteria</taxon>
        <taxon>Pseudomonadati</taxon>
        <taxon>Myxococcota</taxon>
        <taxon>Myxococcia</taxon>
        <taxon>Myxococcales</taxon>
        <taxon>Cystobacterineae</taxon>
        <taxon>Myxococcaceae</taxon>
        <taxon>Corallococcus</taxon>
    </lineage>
</organism>
<proteinExistence type="predicted"/>
<dbReference type="InterPro" id="IPR012433">
    <property type="entry name" value="Imm11"/>
</dbReference>
<evidence type="ECO:0000259" key="1">
    <source>
        <dbReference type="Pfam" id="PF07791"/>
    </source>
</evidence>
<dbReference type="AlphaFoldDB" id="A0A3A8JCG5"/>
<sequence length="379" mass="42815">MRYFELFDDMELKDRWLPGDASNAQGQEIDDIWQFKDGCPVQINERLRIPIGHPGKVLDYSVTSVGGAPVVHRRVASVFTELAPGDVQVIPVDVDEQSEPYFILVATRTFQCIDDQESAEVLYWKPEDGRPEKTGRYRSVMGMRIDPTKVGDAKVFRPWGWSIVLIVSEDLKEALERSGATGMAFTEVTGPSEVTPEEREHHRKLQVLYERTETARTAFWRTLGTLDEKAILPIVVGGGWPARRQVWRIIHRPEGRTLFVTDGLSDFFVEAVEPSVGFGLELALETDEPQANWPVTLLERIANELVGHEHLREPARTGLLSMEVDGERMPETLLTKEGRVAVLLGMDTPTLPTHFTMPDGQVRLVTVKTLMPRELTYLL</sequence>
<protein>
    <recommendedName>
        <fullName evidence="1">Immunity MXAN-0049 protein domain-containing protein</fullName>
    </recommendedName>
</protein>
<keyword evidence="3" id="KW-1185">Reference proteome</keyword>
<gene>
    <name evidence="2" type="ORF">D7X32_44315</name>
</gene>
<dbReference type="InterPro" id="IPR037181">
    <property type="entry name" value="SUFU_N"/>
</dbReference>
<dbReference type="EMBL" id="RAWE01000441">
    <property type="protein sequence ID" value="RKG92596.1"/>
    <property type="molecule type" value="Genomic_DNA"/>
</dbReference>
<reference evidence="3" key="1">
    <citation type="submission" date="2018-09" db="EMBL/GenBank/DDBJ databases">
        <authorList>
            <person name="Livingstone P.G."/>
            <person name="Whitworth D.E."/>
        </authorList>
    </citation>
    <scope>NUCLEOTIDE SEQUENCE [LARGE SCALE GENOMIC DNA]</scope>
    <source>
        <strain evidence="3">CA043D</strain>
    </source>
</reference>
<comment type="caution">
    <text evidence="2">The sequence shown here is derived from an EMBL/GenBank/DDBJ whole genome shotgun (WGS) entry which is preliminary data.</text>
</comment>
<dbReference type="RefSeq" id="WP_120608467.1">
    <property type="nucleotide sequence ID" value="NZ_RAWE01000441.1"/>
</dbReference>
<dbReference type="Proteomes" id="UP000268313">
    <property type="component" value="Unassembled WGS sequence"/>
</dbReference>
<dbReference type="Pfam" id="PF07791">
    <property type="entry name" value="Imm11"/>
    <property type="match status" value="1"/>
</dbReference>
<feature type="non-terminal residue" evidence="2">
    <location>
        <position position="379"/>
    </location>
</feature>
<evidence type="ECO:0000313" key="3">
    <source>
        <dbReference type="Proteomes" id="UP000268313"/>
    </source>
</evidence>
<feature type="domain" description="Immunity MXAN-0049 protein" evidence="1">
    <location>
        <begin position="62"/>
        <end position="188"/>
    </location>
</feature>
<accession>A0A3A8JCG5</accession>
<name>A0A3A8JCG5_9BACT</name>
<dbReference type="SUPFAM" id="SSF103359">
    <property type="entry name" value="Suppressor of Fused, N-terminal domain"/>
    <property type="match status" value="1"/>
</dbReference>
<dbReference type="OrthoDB" id="5509251at2"/>
<evidence type="ECO:0000313" key="2">
    <source>
        <dbReference type="EMBL" id="RKG92596.1"/>
    </source>
</evidence>